<keyword evidence="3" id="KW-0547">Nucleotide-binding</keyword>
<feature type="transmembrane region" description="Helical" evidence="7">
    <location>
        <begin position="16"/>
        <end position="36"/>
    </location>
</feature>
<keyword evidence="4 10" id="KW-0067">ATP-binding</keyword>
<dbReference type="PROSITE" id="PS50929">
    <property type="entry name" value="ABC_TM1F"/>
    <property type="match status" value="1"/>
</dbReference>
<protein>
    <submittedName>
        <fullName evidence="10">ATP-binding cassette, subfamily C, CydD</fullName>
    </submittedName>
</protein>
<dbReference type="GO" id="GO:0140359">
    <property type="term" value="F:ABC-type transporter activity"/>
    <property type="evidence" value="ECO:0007669"/>
    <property type="project" value="InterPro"/>
</dbReference>
<dbReference type="Gene3D" id="3.40.50.300">
    <property type="entry name" value="P-loop containing nucleotide triphosphate hydrolases"/>
    <property type="match status" value="1"/>
</dbReference>
<dbReference type="GO" id="GO:0005886">
    <property type="term" value="C:plasma membrane"/>
    <property type="evidence" value="ECO:0007669"/>
    <property type="project" value="UniProtKB-SubCell"/>
</dbReference>
<dbReference type="InterPro" id="IPR039421">
    <property type="entry name" value="Type_1_exporter"/>
</dbReference>
<dbReference type="InterPro" id="IPR036640">
    <property type="entry name" value="ABC1_TM_sf"/>
</dbReference>
<evidence type="ECO:0000313" key="11">
    <source>
        <dbReference type="Proteomes" id="UP000191240"/>
    </source>
</evidence>
<gene>
    <name evidence="10" type="ORF">SAMN02745671_00857</name>
</gene>
<name>A0A1M6BV31_9FIRM</name>
<evidence type="ECO:0000259" key="9">
    <source>
        <dbReference type="PROSITE" id="PS50929"/>
    </source>
</evidence>
<dbReference type="SUPFAM" id="SSF52540">
    <property type="entry name" value="P-loop containing nucleoside triphosphate hydrolases"/>
    <property type="match status" value="1"/>
</dbReference>
<comment type="subcellular location">
    <subcellularLocation>
        <location evidence="1">Cell membrane</location>
        <topology evidence="1">Multi-pass membrane protein</topology>
    </subcellularLocation>
</comment>
<dbReference type="PROSITE" id="PS50893">
    <property type="entry name" value="ABC_TRANSPORTER_2"/>
    <property type="match status" value="1"/>
</dbReference>
<dbReference type="EMBL" id="FQYW01000007">
    <property type="protein sequence ID" value="SHI52600.1"/>
    <property type="molecule type" value="Genomic_DNA"/>
</dbReference>
<keyword evidence="6 7" id="KW-0472">Membrane</keyword>
<dbReference type="GO" id="GO:0005524">
    <property type="term" value="F:ATP binding"/>
    <property type="evidence" value="ECO:0007669"/>
    <property type="project" value="UniProtKB-KW"/>
</dbReference>
<feature type="transmembrane region" description="Helical" evidence="7">
    <location>
        <begin position="56"/>
        <end position="75"/>
    </location>
</feature>
<evidence type="ECO:0000313" key="10">
    <source>
        <dbReference type="EMBL" id="SHI52600.1"/>
    </source>
</evidence>
<sequence length="534" mass="60184">MIHTMNIKSFPIKKQALITTCLLQLIISFFTLGIAWQLNQAVFDVFINNDYSNTAVTLGLLLFFLLVKSLLTFCLKKSLHNSSQHLQIVLRQRLHQCIGYHALPSHRLQLLALDSVKALDKIFIFIAPPILSLIFLLPIILITILYLDPWSALIMMITLPIAPILLWLIGHMTRRATVDQWKQLDELTLAFKDTLAGIISLKIFRQENRQKSHLATLSHLFSQASLKVLRLAFISSFTIELITTLTIAILAVSIGFRLLYGEISFQLAFFLLLLLPEFYQPLRQSGMAFHAYIDVKTAWKNLQEIFHQPNQSITEHQDTLRLPPGVHLTNASFTYPDAPLPTLENLSLDFPAGSITCIYGTSGMGKTTLLKLLAGLLQPQTGHVQMEDKELKQISLDSRHKLITYVPQSPHVFQGSLADNICLFERASYTDEMLLKITQIINDVGLHLSPDTPLGAGGLNLSHGERQRIGLARALYQNRPLVLLDEPTSGLEAKEEQNLLQLLSQFAKGKTIIVVSHHQTVRQWADIAIEVHHE</sequence>
<dbReference type="SMART" id="SM00382">
    <property type="entry name" value="AAA"/>
    <property type="match status" value="1"/>
</dbReference>
<dbReference type="CDD" id="cd03228">
    <property type="entry name" value="ABCC_MRP_Like"/>
    <property type="match status" value="1"/>
</dbReference>
<keyword evidence="2 7" id="KW-0812">Transmembrane</keyword>
<dbReference type="SUPFAM" id="SSF90123">
    <property type="entry name" value="ABC transporter transmembrane region"/>
    <property type="match status" value="1"/>
</dbReference>
<dbReference type="InterPro" id="IPR017871">
    <property type="entry name" value="ABC_transporter-like_CS"/>
</dbReference>
<dbReference type="PROSITE" id="PS00211">
    <property type="entry name" value="ABC_TRANSPORTER_1"/>
    <property type="match status" value="1"/>
</dbReference>
<dbReference type="Gene3D" id="1.20.1560.10">
    <property type="entry name" value="ABC transporter type 1, transmembrane domain"/>
    <property type="match status" value="1"/>
</dbReference>
<feature type="domain" description="ABC transmembrane type-1" evidence="9">
    <location>
        <begin position="18"/>
        <end position="294"/>
    </location>
</feature>
<dbReference type="InterPro" id="IPR011527">
    <property type="entry name" value="ABC1_TM_dom"/>
</dbReference>
<reference evidence="10 11" key="1">
    <citation type="submission" date="2016-11" db="EMBL/GenBank/DDBJ databases">
        <authorList>
            <person name="Jaros S."/>
            <person name="Januszkiewicz K."/>
            <person name="Wedrychowicz H."/>
        </authorList>
    </citation>
    <scope>NUCLEOTIDE SEQUENCE [LARGE SCALE GENOMIC DNA]</scope>
    <source>
        <strain evidence="10 11">DSM 3074</strain>
    </source>
</reference>
<evidence type="ECO:0000256" key="3">
    <source>
        <dbReference type="ARBA" id="ARBA00022741"/>
    </source>
</evidence>
<feature type="transmembrane region" description="Helical" evidence="7">
    <location>
        <begin position="228"/>
        <end position="252"/>
    </location>
</feature>
<dbReference type="PANTHER" id="PTHR24221">
    <property type="entry name" value="ATP-BINDING CASSETTE SUB-FAMILY B"/>
    <property type="match status" value="1"/>
</dbReference>
<dbReference type="GO" id="GO:0016887">
    <property type="term" value="F:ATP hydrolysis activity"/>
    <property type="evidence" value="ECO:0007669"/>
    <property type="project" value="InterPro"/>
</dbReference>
<dbReference type="AlphaFoldDB" id="A0A1M6BV31"/>
<feature type="transmembrane region" description="Helical" evidence="7">
    <location>
        <begin position="122"/>
        <end position="146"/>
    </location>
</feature>
<dbReference type="Pfam" id="PF00005">
    <property type="entry name" value="ABC_tran"/>
    <property type="match status" value="1"/>
</dbReference>
<keyword evidence="5 7" id="KW-1133">Transmembrane helix</keyword>
<evidence type="ECO:0000256" key="1">
    <source>
        <dbReference type="ARBA" id="ARBA00004651"/>
    </source>
</evidence>
<evidence type="ECO:0000256" key="5">
    <source>
        <dbReference type="ARBA" id="ARBA00022989"/>
    </source>
</evidence>
<evidence type="ECO:0000256" key="2">
    <source>
        <dbReference type="ARBA" id="ARBA00022692"/>
    </source>
</evidence>
<dbReference type="InterPro" id="IPR003439">
    <property type="entry name" value="ABC_transporter-like_ATP-bd"/>
</dbReference>
<feature type="transmembrane region" description="Helical" evidence="7">
    <location>
        <begin position="152"/>
        <end position="170"/>
    </location>
</feature>
<dbReference type="InterPro" id="IPR027417">
    <property type="entry name" value="P-loop_NTPase"/>
</dbReference>
<accession>A0A1M6BV31</accession>
<dbReference type="Proteomes" id="UP000191240">
    <property type="component" value="Unassembled WGS sequence"/>
</dbReference>
<dbReference type="PANTHER" id="PTHR24221:SF590">
    <property type="entry name" value="COMPONENT LINKED WITH THE ASSEMBLY OF CYTOCHROME' TRANSPORT TRANSMEMBRANE ATP-BINDING PROTEIN ABC TRANSPORTER CYDD-RELATED"/>
    <property type="match status" value="1"/>
</dbReference>
<evidence type="ECO:0000256" key="7">
    <source>
        <dbReference type="SAM" id="Phobius"/>
    </source>
</evidence>
<feature type="domain" description="ABC transporter" evidence="8">
    <location>
        <begin position="326"/>
        <end position="531"/>
    </location>
</feature>
<evidence type="ECO:0000259" key="8">
    <source>
        <dbReference type="PROSITE" id="PS50893"/>
    </source>
</evidence>
<evidence type="ECO:0000256" key="6">
    <source>
        <dbReference type="ARBA" id="ARBA00023136"/>
    </source>
</evidence>
<evidence type="ECO:0000256" key="4">
    <source>
        <dbReference type="ARBA" id="ARBA00022840"/>
    </source>
</evidence>
<dbReference type="InterPro" id="IPR003593">
    <property type="entry name" value="AAA+_ATPase"/>
</dbReference>
<organism evidence="10 11">
    <name type="scientific">Anaerovibrio lipolyticus DSM 3074</name>
    <dbReference type="NCBI Taxonomy" id="1120997"/>
    <lineage>
        <taxon>Bacteria</taxon>
        <taxon>Bacillati</taxon>
        <taxon>Bacillota</taxon>
        <taxon>Negativicutes</taxon>
        <taxon>Selenomonadales</taxon>
        <taxon>Selenomonadaceae</taxon>
        <taxon>Anaerovibrio</taxon>
    </lineage>
</organism>
<dbReference type="Pfam" id="PF00664">
    <property type="entry name" value="ABC_membrane"/>
    <property type="match status" value="1"/>
</dbReference>
<proteinExistence type="predicted"/>